<organism evidence="1 2">
    <name type="scientific">Actinoplanes oblitus</name>
    <dbReference type="NCBI Taxonomy" id="3040509"/>
    <lineage>
        <taxon>Bacteria</taxon>
        <taxon>Bacillati</taxon>
        <taxon>Actinomycetota</taxon>
        <taxon>Actinomycetes</taxon>
        <taxon>Micromonosporales</taxon>
        <taxon>Micromonosporaceae</taxon>
        <taxon>Actinoplanes</taxon>
    </lineage>
</organism>
<keyword evidence="2" id="KW-1185">Reference proteome</keyword>
<dbReference type="EMBL" id="CP126980">
    <property type="protein sequence ID" value="WIM99243.1"/>
    <property type="molecule type" value="Genomic_DNA"/>
</dbReference>
<evidence type="ECO:0000313" key="2">
    <source>
        <dbReference type="Proteomes" id="UP001240150"/>
    </source>
</evidence>
<name>A0ABY8WQ89_9ACTN</name>
<accession>A0ABY8WQ89</accession>
<reference evidence="1 2" key="1">
    <citation type="submission" date="2023-06" db="EMBL/GenBank/DDBJ databases">
        <authorList>
            <person name="Yushchuk O."/>
            <person name="Binda E."/>
            <person name="Ruckert-Reed C."/>
            <person name="Fedorenko V."/>
            <person name="Kalinowski J."/>
            <person name="Marinelli F."/>
        </authorList>
    </citation>
    <scope>NUCLEOTIDE SEQUENCE [LARGE SCALE GENOMIC DNA]</scope>
    <source>
        <strain evidence="1 2">NRRL 3884</strain>
    </source>
</reference>
<dbReference type="RefSeq" id="WP_284920682.1">
    <property type="nucleotide sequence ID" value="NZ_CP126980.1"/>
</dbReference>
<dbReference type="Proteomes" id="UP001240150">
    <property type="component" value="Chromosome"/>
</dbReference>
<gene>
    <name evidence="1" type="ORF">ACTOB_002890</name>
</gene>
<sequence>MRETPEQLAEPQRLLAISLSGSTAHLRSIVTERTLTAERVTPVLTGMCALSPAAVTARGEPRISAVDGHDRWIFGTARTAAKAPACGTCAAMICASSCTAVRRPPT</sequence>
<evidence type="ECO:0000313" key="1">
    <source>
        <dbReference type="EMBL" id="WIM99243.1"/>
    </source>
</evidence>
<protein>
    <submittedName>
        <fullName evidence="1">Uncharacterized protein</fullName>
    </submittedName>
</protein>
<proteinExistence type="predicted"/>